<gene>
    <name evidence="1" type="ORF">HYH02_009441</name>
</gene>
<accession>A0A835TPS4</accession>
<dbReference type="AlphaFoldDB" id="A0A835TPS4"/>
<reference evidence="1" key="1">
    <citation type="journal article" date="2020" name="bioRxiv">
        <title>Comparative genomics of Chlamydomonas.</title>
        <authorList>
            <person name="Craig R.J."/>
            <person name="Hasan A.R."/>
            <person name="Ness R.W."/>
            <person name="Keightley P.D."/>
        </authorList>
    </citation>
    <scope>NUCLEOTIDE SEQUENCE</scope>
    <source>
        <strain evidence="1">CCAP 11/173</strain>
    </source>
</reference>
<sequence length="338" mass="34513">MLGQELGTVVTRQTGAVDPHGQGPIYVCTTNDALDWVLEVTPRSRRRDLVLFQNGWLAPWLGHNSLWLGGAGEAAAAKDLGAAAADVAEGKAAARKAAGVGAVTGPTTTATGAGAGAAPGVAGEGDEVTLVALYMAAGPDGTAKDGLRTVASGRWAHHVSRTLARGGVRCRAVRGADMYVAVVEKLLWACVFWMLSSALGGMKVGDIVEEHRDDVAALTAELLPPLCRQLRAMAAVPAAAVAVAAGEEEDSAGREAAGAAAAAAATLEAGTERVVAALVEYSLSIAGAVPSRDMAVAEFRWRNGALLDMGPTPRHVAWLRRAGVPQELLQAHGVAAGV</sequence>
<dbReference type="Proteomes" id="UP000613740">
    <property type="component" value="Unassembled WGS sequence"/>
</dbReference>
<comment type="caution">
    <text evidence="1">The sequence shown here is derived from an EMBL/GenBank/DDBJ whole genome shotgun (WGS) entry which is preliminary data.</text>
</comment>
<keyword evidence="2" id="KW-1185">Reference proteome</keyword>
<evidence type="ECO:0000313" key="1">
    <source>
        <dbReference type="EMBL" id="KAG2443025.1"/>
    </source>
</evidence>
<dbReference type="PANTHER" id="PTHR34044:SF3">
    <property type="entry name" value="KETOPANTOATE REDUCTASE N-TERMINAL DOMAIN-CONTAINING PROTEIN"/>
    <property type="match status" value="1"/>
</dbReference>
<evidence type="ECO:0000313" key="2">
    <source>
        <dbReference type="Proteomes" id="UP000613740"/>
    </source>
</evidence>
<proteinExistence type="predicted"/>
<dbReference type="PANTHER" id="PTHR34044">
    <property type="entry name" value="NUCLEAR PROTEIN"/>
    <property type="match status" value="1"/>
</dbReference>
<dbReference type="EMBL" id="JAEHOD010000032">
    <property type="protein sequence ID" value="KAG2443025.1"/>
    <property type="molecule type" value="Genomic_DNA"/>
</dbReference>
<name>A0A835TPS4_9CHLO</name>
<organism evidence="1 2">
    <name type="scientific">Chlamydomonas schloesseri</name>
    <dbReference type="NCBI Taxonomy" id="2026947"/>
    <lineage>
        <taxon>Eukaryota</taxon>
        <taxon>Viridiplantae</taxon>
        <taxon>Chlorophyta</taxon>
        <taxon>core chlorophytes</taxon>
        <taxon>Chlorophyceae</taxon>
        <taxon>CS clade</taxon>
        <taxon>Chlamydomonadales</taxon>
        <taxon>Chlamydomonadaceae</taxon>
        <taxon>Chlamydomonas</taxon>
    </lineage>
</organism>
<protein>
    <submittedName>
        <fullName evidence="1">Uncharacterized protein</fullName>
    </submittedName>
</protein>
<dbReference type="OrthoDB" id="38730at2759"/>